<comment type="similarity">
    <text evidence="2 10">Belongs to the cytochrome P450 family.</text>
</comment>
<protein>
    <submittedName>
        <fullName evidence="12">Cytochrome p450 CYP3045C16</fullName>
    </submittedName>
</protein>
<evidence type="ECO:0000256" key="11">
    <source>
        <dbReference type="SAM" id="Phobius"/>
    </source>
</evidence>
<dbReference type="InterPro" id="IPR036396">
    <property type="entry name" value="Cyt_P450_sf"/>
</dbReference>
<dbReference type="GO" id="GO:0005506">
    <property type="term" value="F:iron ion binding"/>
    <property type="evidence" value="ECO:0007669"/>
    <property type="project" value="InterPro"/>
</dbReference>
<dbReference type="GO" id="GO:0020037">
    <property type="term" value="F:heme binding"/>
    <property type="evidence" value="ECO:0007669"/>
    <property type="project" value="InterPro"/>
</dbReference>
<comment type="function">
    <text evidence="8">Cytochromes P450 are a group of heme-thiolate monooxygenases. They oxidize a variety of structurally unrelated compounds, including steroids, fatty acids, and xenobiotics.</text>
</comment>
<keyword evidence="11" id="KW-0812">Transmembrane</keyword>
<dbReference type="Gene3D" id="1.10.630.10">
    <property type="entry name" value="Cytochrome P450"/>
    <property type="match status" value="1"/>
</dbReference>
<accession>A0A2H4PSI2</accession>
<dbReference type="FunFam" id="1.10.630.10:FF:000182">
    <property type="entry name" value="Cytochrome P450 3A4"/>
    <property type="match status" value="1"/>
</dbReference>
<evidence type="ECO:0000256" key="5">
    <source>
        <dbReference type="ARBA" id="ARBA00023002"/>
    </source>
</evidence>
<evidence type="ECO:0000256" key="6">
    <source>
        <dbReference type="ARBA" id="ARBA00023004"/>
    </source>
</evidence>
<evidence type="ECO:0000256" key="7">
    <source>
        <dbReference type="ARBA" id="ARBA00023033"/>
    </source>
</evidence>
<comment type="cofactor">
    <cofactor evidence="1 9">
        <name>heme</name>
        <dbReference type="ChEBI" id="CHEBI:30413"/>
    </cofactor>
</comment>
<organism evidence="12">
    <name type="scientific">Brachionus calyciflorus</name>
    <dbReference type="NCBI Taxonomy" id="104777"/>
    <lineage>
        <taxon>Eukaryota</taxon>
        <taxon>Metazoa</taxon>
        <taxon>Spiralia</taxon>
        <taxon>Gnathifera</taxon>
        <taxon>Rotifera</taxon>
        <taxon>Eurotatoria</taxon>
        <taxon>Monogononta</taxon>
        <taxon>Pseudotrocha</taxon>
        <taxon>Ploima</taxon>
        <taxon>Brachionidae</taxon>
        <taxon>Brachionus</taxon>
    </lineage>
</organism>
<dbReference type="GO" id="GO:0008395">
    <property type="term" value="F:steroid hydroxylase activity"/>
    <property type="evidence" value="ECO:0007669"/>
    <property type="project" value="TreeGrafter"/>
</dbReference>
<dbReference type="InterPro" id="IPR001128">
    <property type="entry name" value="Cyt_P450"/>
</dbReference>
<evidence type="ECO:0000256" key="10">
    <source>
        <dbReference type="RuleBase" id="RU000461"/>
    </source>
</evidence>
<dbReference type="PANTHER" id="PTHR24302:SF15">
    <property type="entry name" value="FATTY-ACID PEROXYGENASE"/>
    <property type="match status" value="1"/>
</dbReference>
<name>A0A2H4PSI2_9BILA</name>
<keyword evidence="6 9" id="KW-0408">Iron</keyword>
<evidence type="ECO:0000256" key="1">
    <source>
        <dbReference type="ARBA" id="ARBA00001971"/>
    </source>
</evidence>
<dbReference type="AlphaFoldDB" id="A0A2H4PSI2"/>
<evidence type="ECO:0000256" key="2">
    <source>
        <dbReference type="ARBA" id="ARBA00010617"/>
    </source>
</evidence>
<reference evidence="12" key="1">
    <citation type="journal article" date="2017" name="Comp. Biochem. Physiol. Part D Genomics Proteomics">
        <title>Genome-wide identification of 31 cytochrome P450 (CYP) genes in the freshwater rotifer Brachionus calyciflorus and analysis of their benzo[?]pyrene-induced expression patterns.</title>
        <authorList>
            <person name="Han J."/>
            <person name="Kim D.H."/>
            <person name="Kim H.S."/>
            <person name="Kim H.J."/>
            <person name="Declerck S.A.J."/>
            <person name="Hagiwara A."/>
            <person name="Lee J.S."/>
        </authorList>
    </citation>
    <scope>NUCLEOTIDE SEQUENCE</scope>
</reference>
<keyword evidence="11" id="KW-0472">Membrane</keyword>
<dbReference type="PROSITE" id="PS00086">
    <property type="entry name" value="CYTOCHROME_P450"/>
    <property type="match status" value="1"/>
</dbReference>
<keyword evidence="7 10" id="KW-0503">Monooxygenase</keyword>
<evidence type="ECO:0000256" key="8">
    <source>
        <dbReference type="ARBA" id="ARBA00043906"/>
    </source>
</evidence>
<dbReference type="PRINTS" id="PR00463">
    <property type="entry name" value="EP450I"/>
</dbReference>
<sequence length="527" mass="61780">MNSGILSIISLKDWRFWLKLTATGIFGFTALYLGKIWHSYRFFKNLGIKTPPWQFFYGNYLQLTKNKNYSEVLKEWTRVYGRTYGYYQGHYPILVTSDLEFIQEVFVKQSTNFAGRKRIFGTRDDNSPDHMLFTSSRSTWKIMRTLINPTFSSAKLRDLGPLLIKCTDRLNKILDNEQEKELEIGEFFKRFTMDSIWNCAFGVDTDIQNEPENEYNIRSEAIFCFIGNPNPMNFITIYIPEFQNFFLNCFFVSEWLFSKFIDFSRFNPLIWFMNHLFHLVELRKSEKIKKKDYLQILIDAASENGNEKVIDDYTKTRFEKKLSLTGIKLNLTGFLLAGYETTSTALTYASFVLIKYPDEQAKLYDIIKSKFETENEINSDSVQDIDYLDMFIKEVLRMYPIANPAVDRRCTRPTQVKGLKIPEGLVVSVDVLNLHFDADLWGPVDPNEFYPLRHEVKRNPLAYMAFGNGPRYCLGMKFALIEIKIALCKLLFNFELLPTKDFNGQLELIEIIVRRPKSVNVILKKRC</sequence>
<keyword evidence="5 10" id="KW-0560">Oxidoreductase</keyword>
<dbReference type="Pfam" id="PF00067">
    <property type="entry name" value="p450"/>
    <property type="match status" value="1"/>
</dbReference>
<feature type="binding site" description="axial binding residue" evidence="9">
    <location>
        <position position="473"/>
    </location>
    <ligand>
        <name>heme</name>
        <dbReference type="ChEBI" id="CHEBI:30413"/>
    </ligand>
    <ligandPart>
        <name>Fe</name>
        <dbReference type="ChEBI" id="CHEBI:18248"/>
    </ligandPart>
</feature>
<keyword evidence="11" id="KW-1133">Transmembrane helix</keyword>
<dbReference type="InterPro" id="IPR050705">
    <property type="entry name" value="Cytochrome_P450_3A"/>
</dbReference>
<proteinExistence type="evidence at transcript level"/>
<dbReference type="InterPro" id="IPR002401">
    <property type="entry name" value="Cyt_P450_E_grp-I"/>
</dbReference>
<dbReference type="SUPFAM" id="SSF48264">
    <property type="entry name" value="Cytochrome P450"/>
    <property type="match status" value="1"/>
</dbReference>
<dbReference type="PANTHER" id="PTHR24302">
    <property type="entry name" value="CYTOCHROME P450 FAMILY 3"/>
    <property type="match status" value="1"/>
</dbReference>
<feature type="transmembrane region" description="Helical" evidence="11">
    <location>
        <begin position="16"/>
        <end position="34"/>
    </location>
</feature>
<evidence type="ECO:0000256" key="4">
    <source>
        <dbReference type="ARBA" id="ARBA00022723"/>
    </source>
</evidence>
<evidence type="ECO:0000256" key="9">
    <source>
        <dbReference type="PIRSR" id="PIRSR602401-1"/>
    </source>
</evidence>
<dbReference type="PRINTS" id="PR00385">
    <property type="entry name" value="P450"/>
</dbReference>
<dbReference type="GO" id="GO:0016705">
    <property type="term" value="F:oxidoreductase activity, acting on paired donors, with incorporation or reduction of molecular oxygen"/>
    <property type="evidence" value="ECO:0007669"/>
    <property type="project" value="InterPro"/>
</dbReference>
<keyword evidence="3 9" id="KW-0349">Heme</keyword>
<dbReference type="InterPro" id="IPR017972">
    <property type="entry name" value="Cyt_P450_CS"/>
</dbReference>
<keyword evidence="4 9" id="KW-0479">Metal-binding</keyword>
<dbReference type="EMBL" id="MF805921">
    <property type="protein sequence ID" value="ATW72307.1"/>
    <property type="molecule type" value="mRNA"/>
</dbReference>
<evidence type="ECO:0000313" key="12">
    <source>
        <dbReference type="EMBL" id="ATW72307.1"/>
    </source>
</evidence>
<evidence type="ECO:0000256" key="3">
    <source>
        <dbReference type="ARBA" id="ARBA00022617"/>
    </source>
</evidence>